<name>I7H0G4_PSESG</name>
<evidence type="ECO:0000313" key="1">
    <source>
        <dbReference type="EMBL" id="BAM15719.1"/>
    </source>
</evidence>
<proteinExistence type="predicted"/>
<organism evidence="1">
    <name type="scientific">Pseudomonas savastanoi pv. glycinea</name>
    <name type="common">Pseudomonas syringae pv. glycinea</name>
    <dbReference type="NCBI Taxonomy" id="318"/>
    <lineage>
        <taxon>Bacteria</taxon>
        <taxon>Pseudomonadati</taxon>
        <taxon>Pseudomonadota</taxon>
        <taxon>Gammaproteobacteria</taxon>
        <taxon>Pseudomonadales</taxon>
        <taxon>Pseudomonadaceae</taxon>
        <taxon>Pseudomonas</taxon>
    </lineage>
</organism>
<protein>
    <submittedName>
        <fullName evidence="1">Uncharacterized protein</fullName>
    </submittedName>
</protein>
<accession>I7H0G4</accession>
<dbReference type="EMBL" id="AB683862">
    <property type="protein sequence ID" value="BAM15719.1"/>
    <property type="molecule type" value="Genomic_DNA"/>
</dbReference>
<sequence length="93" mass="10792">MWSVSGGPRRFGKLRVDIPGISANILSCGLMRWRRKVLLFGMCWLSRCLGLRTVFRRWGWNCCKRVSETKRSELRGECHDMATDGLSSETRLR</sequence>
<dbReference type="AlphaFoldDB" id="I7H0G4"/>
<reference evidence="1" key="1">
    <citation type="journal article" date="2012" name="Mol. Plant Pathol.">
        <title>Type IV pilin is glycosylated in Pseudomonas syringae pv. tabaci 6605 and is required for surface motility and virulence.</title>
        <authorList>
            <person name="Nguyen C.L."/>
            <person name="Taguchi F."/>
            <person name="Tran M.Q."/>
            <person name="Naito K."/>
            <person name="Yamamoto M."/>
            <person name="Ohnishi-Kameyama M."/>
            <person name="Ono H."/>
            <person name="Yoshida M."/>
            <person name="Chiku K."/>
            <person name="Ishii T."/>
            <person name="Inagaki Y."/>
            <person name="Toyoda K."/>
            <person name="Shiraishi T."/>
            <person name="Ichinose Y."/>
        </authorList>
    </citation>
    <scope>NUCLEOTIDE SEQUENCE</scope>
    <source>
        <strain evidence="1">Race 4</strain>
    </source>
</reference>